<gene>
    <name evidence="3" type="ORF">EZ216_19070</name>
</gene>
<protein>
    <submittedName>
        <fullName evidence="3">Tripartite tricarboxylate transporter substrate binding protein</fullName>
    </submittedName>
</protein>
<dbReference type="PANTHER" id="PTHR42928">
    <property type="entry name" value="TRICARBOXYLATE-BINDING PROTEIN"/>
    <property type="match status" value="1"/>
</dbReference>
<dbReference type="PANTHER" id="PTHR42928:SF5">
    <property type="entry name" value="BLR1237 PROTEIN"/>
    <property type="match status" value="1"/>
</dbReference>
<dbReference type="SUPFAM" id="SSF53850">
    <property type="entry name" value="Periplasmic binding protein-like II"/>
    <property type="match status" value="1"/>
</dbReference>
<feature type="chain" id="PRO_5021398403" evidence="2">
    <location>
        <begin position="26"/>
        <end position="328"/>
    </location>
</feature>
<name>A0A4Z0BFE7_9BURK</name>
<dbReference type="Proteomes" id="UP000297839">
    <property type="component" value="Unassembled WGS sequence"/>
</dbReference>
<proteinExistence type="inferred from homology"/>
<dbReference type="InterPro" id="IPR005064">
    <property type="entry name" value="BUG"/>
</dbReference>
<dbReference type="Gene3D" id="3.40.190.10">
    <property type="entry name" value="Periplasmic binding protein-like II"/>
    <property type="match status" value="1"/>
</dbReference>
<comment type="similarity">
    <text evidence="1">Belongs to the UPF0065 (bug) family.</text>
</comment>
<dbReference type="Gene3D" id="3.40.190.150">
    <property type="entry name" value="Bordetella uptake gene, domain 1"/>
    <property type="match status" value="1"/>
</dbReference>
<dbReference type="PIRSF" id="PIRSF017082">
    <property type="entry name" value="YflP"/>
    <property type="match status" value="1"/>
</dbReference>
<feature type="signal peptide" evidence="2">
    <location>
        <begin position="1"/>
        <end position="25"/>
    </location>
</feature>
<dbReference type="CDD" id="cd07012">
    <property type="entry name" value="PBP2_Bug_TTT"/>
    <property type="match status" value="1"/>
</dbReference>
<dbReference type="RefSeq" id="WP_135251382.1">
    <property type="nucleotide sequence ID" value="NZ_SMLK01000008.1"/>
</dbReference>
<keyword evidence="4" id="KW-1185">Reference proteome</keyword>
<evidence type="ECO:0000256" key="1">
    <source>
        <dbReference type="ARBA" id="ARBA00006987"/>
    </source>
</evidence>
<organism evidence="3 4">
    <name type="scientific">Ramlibacter humi</name>
    <dbReference type="NCBI Taxonomy" id="2530451"/>
    <lineage>
        <taxon>Bacteria</taxon>
        <taxon>Pseudomonadati</taxon>
        <taxon>Pseudomonadota</taxon>
        <taxon>Betaproteobacteria</taxon>
        <taxon>Burkholderiales</taxon>
        <taxon>Comamonadaceae</taxon>
        <taxon>Ramlibacter</taxon>
    </lineage>
</organism>
<keyword evidence="2" id="KW-0732">Signal</keyword>
<dbReference type="AlphaFoldDB" id="A0A4Z0BFE7"/>
<accession>A0A4Z0BFE7</accession>
<sequence>MRYLQRFLGHLLLGAAVLGSSCAMAQDFPSASRTITLVVPFSAGGTPDIVGRLVGNALRDRMGVPVIVDNKPGAGGNIGARYVASKPADGYTLLVVPMGTLSVNQWLYKSVPYSPEKDFTPVNNLVGVPNVLVVGQNSKVRSVKDLIAASKSQPQGLSYGSSGLGTSIHLCMELMKAQSGANLLHVPYKGSAEAVTDLLGGRLDVVCSNIPPVLPMVRDGRLQAIATTGKTRNPLMPNLPTVAEAGLPGFEAQAWIGIVGPAGLPADVQQKLSAALSQVLSDPKIAQQLTDLGLVVMNQGPKEFTQYIADESVRWKKVITAAGLLHHE</sequence>
<comment type="caution">
    <text evidence="3">The sequence shown here is derived from an EMBL/GenBank/DDBJ whole genome shotgun (WGS) entry which is preliminary data.</text>
</comment>
<dbReference type="EMBL" id="SMLK01000008">
    <property type="protein sequence ID" value="TFY97183.1"/>
    <property type="molecule type" value="Genomic_DNA"/>
</dbReference>
<dbReference type="PROSITE" id="PS51257">
    <property type="entry name" value="PROKAR_LIPOPROTEIN"/>
    <property type="match status" value="1"/>
</dbReference>
<dbReference type="InterPro" id="IPR042100">
    <property type="entry name" value="Bug_dom1"/>
</dbReference>
<dbReference type="Pfam" id="PF03401">
    <property type="entry name" value="TctC"/>
    <property type="match status" value="1"/>
</dbReference>
<evidence type="ECO:0000313" key="3">
    <source>
        <dbReference type="EMBL" id="TFY97183.1"/>
    </source>
</evidence>
<dbReference type="OrthoDB" id="8678477at2"/>
<reference evidence="3 4" key="1">
    <citation type="submission" date="2019-03" db="EMBL/GenBank/DDBJ databases">
        <title>Ramlibacter sp. 18x22-1, whole genome shotgun sequence.</title>
        <authorList>
            <person name="Zhang X."/>
            <person name="Feng G."/>
            <person name="Zhu H."/>
        </authorList>
    </citation>
    <scope>NUCLEOTIDE SEQUENCE [LARGE SCALE GENOMIC DNA]</scope>
    <source>
        <strain evidence="3 4">18x22-1</strain>
    </source>
</reference>
<evidence type="ECO:0000256" key="2">
    <source>
        <dbReference type="SAM" id="SignalP"/>
    </source>
</evidence>
<evidence type="ECO:0000313" key="4">
    <source>
        <dbReference type="Proteomes" id="UP000297839"/>
    </source>
</evidence>